<reference evidence="1 2" key="1">
    <citation type="submission" date="2018-12" db="EMBL/GenBank/DDBJ databases">
        <authorList>
            <consortium name="Pathogen Informatics"/>
        </authorList>
    </citation>
    <scope>NUCLEOTIDE SEQUENCE [LARGE SCALE GENOMIC DNA]</scope>
    <source>
        <strain evidence="1 2">NCTC13098</strain>
    </source>
</reference>
<protein>
    <submittedName>
        <fullName evidence="1">Uncharacterized protein</fullName>
    </submittedName>
</protein>
<dbReference type="KEGG" id="rtg:NCTC13098_00364"/>
<evidence type="ECO:0000313" key="1">
    <source>
        <dbReference type="EMBL" id="VDR24087.1"/>
    </source>
</evidence>
<accession>A0A3P8JLA2</accession>
<dbReference type="AlphaFoldDB" id="A0A3P8JLA2"/>
<sequence>MPETGQRALGAGGGDIQPPLLRFADDGLGQRMAGALLHRGGQRQQVVLIDVGGDDRCAHARLADGQGAGFIKGDLANLAQLFKRGRRL</sequence>
<gene>
    <name evidence="1" type="ORF">NCTC13098_00364</name>
</gene>
<name>A0A3P8JLA2_RAOTE</name>
<dbReference type="EMBL" id="LR131271">
    <property type="protein sequence ID" value="VDR24087.1"/>
    <property type="molecule type" value="Genomic_DNA"/>
</dbReference>
<dbReference type="Proteomes" id="UP000274346">
    <property type="component" value="Chromosome"/>
</dbReference>
<proteinExistence type="predicted"/>
<organism evidence="1 2">
    <name type="scientific">Raoultella terrigena</name>
    <name type="common">Klebsiella terrigena</name>
    <dbReference type="NCBI Taxonomy" id="577"/>
    <lineage>
        <taxon>Bacteria</taxon>
        <taxon>Pseudomonadati</taxon>
        <taxon>Pseudomonadota</taxon>
        <taxon>Gammaproteobacteria</taxon>
        <taxon>Enterobacterales</taxon>
        <taxon>Enterobacteriaceae</taxon>
        <taxon>Klebsiella/Raoultella group</taxon>
        <taxon>Raoultella</taxon>
    </lineage>
</organism>
<evidence type="ECO:0000313" key="2">
    <source>
        <dbReference type="Proteomes" id="UP000274346"/>
    </source>
</evidence>